<dbReference type="NCBIfam" id="TIGR02713">
    <property type="entry name" value="allophanate_hyd"/>
    <property type="match status" value="1"/>
</dbReference>
<evidence type="ECO:0000259" key="1">
    <source>
        <dbReference type="Pfam" id="PF01425"/>
    </source>
</evidence>
<dbReference type="InterPro" id="IPR014085">
    <property type="entry name" value="Allophanate_hydrolase"/>
</dbReference>
<dbReference type="EMBL" id="BJVC01000008">
    <property type="protein sequence ID" value="GEL03349.1"/>
    <property type="molecule type" value="Genomic_DNA"/>
</dbReference>
<gene>
    <name evidence="3" type="ORF">SSA02_25120</name>
</gene>
<organism evidence="3 4">
    <name type="scientific">Swaminathania salitolerans</name>
    <dbReference type="NCBI Taxonomy" id="182838"/>
    <lineage>
        <taxon>Bacteria</taxon>
        <taxon>Pseudomonadati</taxon>
        <taxon>Pseudomonadota</taxon>
        <taxon>Alphaproteobacteria</taxon>
        <taxon>Acetobacterales</taxon>
        <taxon>Acetobacteraceae</taxon>
        <taxon>Swaminathania</taxon>
    </lineage>
</organism>
<dbReference type="Gene3D" id="3.10.490.10">
    <property type="entry name" value="Gamma-glutamyl cyclotransferase-like"/>
    <property type="match status" value="1"/>
</dbReference>
<feature type="domain" description="Amidase" evidence="1">
    <location>
        <begin position="27"/>
        <end position="441"/>
    </location>
</feature>
<dbReference type="Pfam" id="PF01425">
    <property type="entry name" value="Amidase"/>
    <property type="match status" value="1"/>
</dbReference>
<evidence type="ECO:0000313" key="3">
    <source>
        <dbReference type="EMBL" id="GEL03349.1"/>
    </source>
</evidence>
<reference evidence="3 4" key="1">
    <citation type="submission" date="2019-07" db="EMBL/GenBank/DDBJ databases">
        <title>Whole genome shotgun sequence of Swaminathania salitolerans NBRC 104436.</title>
        <authorList>
            <person name="Hosoyama A."/>
            <person name="Uohara A."/>
            <person name="Ohji S."/>
            <person name="Ichikawa N."/>
        </authorList>
    </citation>
    <scope>NUCLEOTIDE SEQUENCE [LARGE SCALE GENOMIC DNA]</scope>
    <source>
        <strain evidence="3 4">NBRC 104436</strain>
    </source>
</reference>
<dbReference type="Gene3D" id="1.20.58.1700">
    <property type="match status" value="1"/>
</dbReference>
<keyword evidence="4" id="KW-1185">Reference proteome</keyword>
<dbReference type="GO" id="GO:0016787">
    <property type="term" value="F:hydrolase activity"/>
    <property type="evidence" value="ECO:0007669"/>
    <property type="project" value="UniProtKB-KW"/>
</dbReference>
<dbReference type="InterPro" id="IPR000120">
    <property type="entry name" value="Amidase"/>
</dbReference>
<evidence type="ECO:0000259" key="2">
    <source>
        <dbReference type="Pfam" id="PF21986"/>
    </source>
</evidence>
<dbReference type="Proteomes" id="UP000321405">
    <property type="component" value="Unassembled WGS sequence"/>
</dbReference>
<sequence>MIELPRLDLQTLHAAYRDGAFTPRILIDALRDRAMALNDYYRAFIHILDPSELEPVLHRLERGTMDDFPLYGVPFAIKDNIDLAGVPTTAACPAFAYTSDRSATVVERLLMLGAVPVAKTNLDQFATGLSGTRSPYGICRNAVSDRHPSGGSSSGSAVSVALGLASFALGTDTAGSGRIPAAYNNLVGLKASCGLISTRGVVPACRSLDCTTLLTASAGEASHLLALLAQYDPLDDYSRRNPQWNGAAGFGTVSAGFRFGVPEGAEFAGCVESPALFAQAVSRLEAMGGIAVSVDLSAFLEAARLLYEGPWVAERHLVVEALLAREPQAILPVIRDVLAKAPDYAATDVFSAFYRLRKLKRRCDAILDNLSFLLTPTMPRPVTLAELEAQPVAANSLLGTYTNFVNLLDYAAVAVPSAFMTDGLPWGVTLVGRCFTDQYLLSVADAFQRKSALRLACDRGLPGAPPSRPVTGDRIRIVVCGAHLDGLALNWQLRARGASLIEATTTAPCYRLHVLAGGEPLRPGLEKCAEGGAAIAVEVWEMPQVELGSFLAQIPEPLGLGRIELADGRRETGFICEGLALAAAKDITASGGWRGWLQAQDV</sequence>
<accession>A0A511BSP3</accession>
<dbReference type="NCBIfam" id="NF006043">
    <property type="entry name" value="PRK08186.1"/>
    <property type="match status" value="1"/>
</dbReference>
<dbReference type="PANTHER" id="PTHR11895:SF169">
    <property type="entry name" value="GLUTAMYL-TRNA(GLN) AMIDOTRANSFERASE"/>
    <property type="match status" value="1"/>
</dbReference>
<dbReference type="Pfam" id="PF21986">
    <property type="entry name" value="AH_C"/>
    <property type="match status" value="1"/>
</dbReference>
<name>A0A511BSP3_9PROT</name>
<dbReference type="PANTHER" id="PTHR11895">
    <property type="entry name" value="TRANSAMIDASE"/>
    <property type="match status" value="1"/>
</dbReference>
<dbReference type="InterPro" id="IPR053844">
    <property type="entry name" value="AH_C"/>
</dbReference>
<proteinExistence type="predicted"/>
<evidence type="ECO:0000313" key="4">
    <source>
        <dbReference type="Proteomes" id="UP000321405"/>
    </source>
</evidence>
<feature type="domain" description="Allophanate hydrolase C-terminal" evidence="2">
    <location>
        <begin position="475"/>
        <end position="598"/>
    </location>
</feature>
<protein>
    <submittedName>
        <fullName evidence="3">Allophanate hydrolase</fullName>
    </submittedName>
</protein>
<dbReference type="InterPro" id="IPR036928">
    <property type="entry name" value="AS_sf"/>
</dbReference>
<dbReference type="AlphaFoldDB" id="A0A511BSP3"/>
<dbReference type="Gene3D" id="3.90.1300.10">
    <property type="entry name" value="Amidase signature (AS) domain"/>
    <property type="match status" value="1"/>
</dbReference>
<keyword evidence="3" id="KW-0378">Hydrolase</keyword>
<comment type="caution">
    <text evidence="3">The sequence shown here is derived from an EMBL/GenBank/DDBJ whole genome shotgun (WGS) entry which is preliminary data.</text>
</comment>
<dbReference type="InterPro" id="IPR023631">
    <property type="entry name" value="Amidase_dom"/>
</dbReference>
<dbReference type="SUPFAM" id="SSF75304">
    <property type="entry name" value="Amidase signature (AS) enzymes"/>
    <property type="match status" value="1"/>
</dbReference>